<dbReference type="OrthoDB" id="9791874at2"/>
<dbReference type="NCBIfam" id="NF033634">
    <property type="entry name" value="SLATT_1"/>
    <property type="match status" value="1"/>
</dbReference>
<evidence type="ECO:0000256" key="1">
    <source>
        <dbReference type="SAM" id="Phobius"/>
    </source>
</evidence>
<evidence type="ECO:0008006" key="4">
    <source>
        <dbReference type="Google" id="ProtNLM"/>
    </source>
</evidence>
<gene>
    <name evidence="2" type="ORF">N476_12420</name>
</gene>
<protein>
    <recommendedName>
        <fullName evidence="4">DUF4231 domain-containing protein</fullName>
    </recommendedName>
</protein>
<feature type="transmembrane region" description="Helical" evidence="1">
    <location>
        <begin position="60"/>
        <end position="81"/>
    </location>
</feature>
<dbReference type="Pfam" id="PF14015">
    <property type="entry name" value="DUF4231"/>
    <property type="match status" value="1"/>
</dbReference>
<feature type="transmembrane region" description="Helical" evidence="1">
    <location>
        <begin position="36"/>
        <end position="54"/>
    </location>
</feature>
<accession>A0A162AKW9</accession>
<sequence length="150" mass="17360">MKGYVMDKEQYLIERLEDQITWYDTKSKSNQRWFKSLRVIELVSAAIIPFIAGYSESVPYGTVVIGALGVVIAICAGLASLNKYQENWLMYRTTCETLRHEKYLFMTNTRPYDGDEAFNQFVTRVENLISKENTQWARSIKEKAPGGQRK</sequence>
<keyword evidence="1" id="KW-0472">Membrane</keyword>
<dbReference type="Proteomes" id="UP000076503">
    <property type="component" value="Unassembled WGS sequence"/>
</dbReference>
<evidence type="ECO:0000313" key="3">
    <source>
        <dbReference type="Proteomes" id="UP000076503"/>
    </source>
</evidence>
<keyword evidence="1" id="KW-0812">Transmembrane</keyword>
<organism evidence="2 3">
    <name type="scientific">Pseudoalteromonas luteoviolacea H33</name>
    <dbReference type="NCBI Taxonomy" id="1365251"/>
    <lineage>
        <taxon>Bacteria</taxon>
        <taxon>Pseudomonadati</taxon>
        <taxon>Pseudomonadota</taxon>
        <taxon>Gammaproteobacteria</taxon>
        <taxon>Alteromonadales</taxon>
        <taxon>Pseudoalteromonadaceae</taxon>
        <taxon>Pseudoalteromonas</taxon>
    </lineage>
</organism>
<reference evidence="2 3" key="1">
    <citation type="submission" date="2013-07" db="EMBL/GenBank/DDBJ databases">
        <title>Comparative Genomic and Metabolomic Analysis of Twelve Strains of Pseudoalteromonas luteoviolacea.</title>
        <authorList>
            <person name="Vynne N.G."/>
            <person name="Mansson M."/>
            <person name="Gram L."/>
        </authorList>
    </citation>
    <scope>NUCLEOTIDE SEQUENCE [LARGE SCALE GENOMIC DNA]</scope>
    <source>
        <strain evidence="2 3">H33</strain>
    </source>
</reference>
<comment type="caution">
    <text evidence="2">The sequence shown here is derived from an EMBL/GenBank/DDBJ whole genome shotgun (WGS) entry which is preliminary data.</text>
</comment>
<dbReference type="EMBL" id="AUXZ01000067">
    <property type="protein sequence ID" value="KZN51625.1"/>
    <property type="molecule type" value="Genomic_DNA"/>
</dbReference>
<name>A0A162AKW9_9GAMM</name>
<dbReference type="PATRIC" id="fig|1365251.3.peg.1685"/>
<keyword evidence="1" id="KW-1133">Transmembrane helix</keyword>
<dbReference type="InterPro" id="IPR025325">
    <property type="entry name" value="DUF4231"/>
</dbReference>
<dbReference type="AlphaFoldDB" id="A0A162AKW9"/>
<evidence type="ECO:0000313" key="2">
    <source>
        <dbReference type="EMBL" id="KZN51625.1"/>
    </source>
</evidence>
<proteinExistence type="predicted"/>